<feature type="compositionally biased region" description="Low complexity" evidence="1">
    <location>
        <begin position="19"/>
        <end position="33"/>
    </location>
</feature>
<feature type="region of interest" description="Disordered" evidence="1">
    <location>
        <begin position="76"/>
        <end position="102"/>
    </location>
</feature>
<dbReference type="PANTHER" id="PTHR33387">
    <property type="entry name" value="RMLC-LIKE JELLY ROLL FOLD PROTEIN"/>
    <property type="match status" value="1"/>
</dbReference>
<evidence type="ECO:0000259" key="2">
    <source>
        <dbReference type="Pfam" id="PF06172"/>
    </source>
</evidence>
<gene>
    <name evidence="3" type="ORF">FKW77_004313</name>
</gene>
<dbReference type="InterPro" id="IPR039935">
    <property type="entry name" value="YML079W-like"/>
</dbReference>
<organism evidence="3 4">
    <name type="scientific">Venturia effusa</name>
    <dbReference type="NCBI Taxonomy" id="50376"/>
    <lineage>
        <taxon>Eukaryota</taxon>
        <taxon>Fungi</taxon>
        <taxon>Dikarya</taxon>
        <taxon>Ascomycota</taxon>
        <taxon>Pezizomycotina</taxon>
        <taxon>Dothideomycetes</taxon>
        <taxon>Pleosporomycetidae</taxon>
        <taxon>Venturiales</taxon>
        <taxon>Venturiaceae</taxon>
        <taxon>Venturia</taxon>
    </lineage>
</organism>
<sequence>MPSLPLSLQYSNFPFKPGATATATTTTTTTTPTHITESPHLQTLIQTLNLQPHIEGGYFVETDRNALLIPNPFLTPQEQQRQQQQQQRGAGEQVPPDAGSESWRNASTTIFYLLTPQRPLGRFHRNKARTVHTLHSGRGVYVVLHVNDDVVLQNNDDDEREGGDGGREKVRIESFVVGRDVAKGEKLQWIVEGGKYKASFLLDVGEGGGLGSTDCAECGGLLISETVVPGFDYRDHDFLEMARLEELVSSEEAKELEWLVRKE</sequence>
<protein>
    <recommendedName>
        <fullName evidence="2">DUF985 domain-containing protein</fullName>
    </recommendedName>
</protein>
<dbReference type="Proteomes" id="UP000316270">
    <property type="component" value="Chromosome 7"/>
</dbReference>
<evidence type="ECO:0000313" key="4">
    <source>
        <dbReference type="Proteomes" id="UP000316270"/>
    </source>
</evidence>
<dbReference type="Gene3D" id="2.60.120.10">
    <property type="entry name" value="Jelly Rolls"/>
    <property type="match status" value="1"/>
</dbReference>
<dbReference type="PANTHER" id="PTHR33387:SF3">
    <property type="entry name" value="DUF985 DOMAIN-CONTAINING PROTEIN"/>
    <property type="match status" value="1"/>
</dbReference>
<feature type="region of interest" description="Disordered" evidence="1">
    <location>
        <begin position="11"/>
        <end position="34"/>
    </location>
</feature>
<dbReference type="InterPro" id="IPR011051">
    <property type="entry name" value="RmlC_Cupin_sf"/>
</dbReference>
<dbReference type="AlphaFoldDB" id="A0A517L937"/>
<feature type="compositionally biased region" description="Low complexity" evidence="1">
    <location>
        <begin position="77"/>
        <end position="93"/>
    </location>
</feature>
<proteinExistence type="predicted"/>
<dbReference type="EMBL" id="CP042191">
    <property type="protein sequence ID" value="QDS72148.1"/>
    <property type="molecule type" value="Genomic_DNA"/>
</dbReference>
<evidence type="ECO:0000313" key="3">
    <source>
        <dbReference type="EMBL" id="QDS72148.1"/>
    </source>
</evidence>
<keyword evidence="4" id="KW-1185">Reference proteome</keyword>
<dbReference type="Pfam" id="PF06172">
    <property type="entry name" value="Cupin_5"/>
    <property type="match status" value="1"/>
</dbReference>
<reference evidence="3 4" key="1">
    <citation type="submission" date="2019-07" db="EMBL/GenBank/DDBJ databases">
        <title>Finished genome of Venturia effusa.</title>
        <authorList>
            <person name="Young C.A."/>
            <person name="Cox M.P."/>
            <person name="Ganley A.R.D."/>
            <person name="David W.J."/>
        </authorList>
    </citation>
    <scope>NUCLEOTIDE SEQUENCE [LARGE SCALE GENOMIC DNA]</scope>
    <source>
        <strain evidence="4">albino</strain>
    </source>
</reference>
<accession>A0A517L937</accession>
<evidence type="ECO:0000256" key="1">
    <source>
        <dbReference type="SAM" id="MobiDB-lite"/>
    </source>
</evidence>
<dbReference type="InterPro" id="IPR014710">
    <property type="entry name" value="RmlC-like_jellyroll"/>
</dbReference>
<dbReference type="OrthoDB" id="6614653at2759"/>
<name>A0A517L937_9PEZI</name>
<dbReference type="SUPFAM" id="SSF51182">
    <property type="entry name" value="RmlC-like cupins"/>
    <property type="match status" value="1"/>
</dbReference>
<feature type="domain" description="DUF985" evidence="2">
    <location>
        <begin position="42"/>
        <end position="238"/>
    </location>
</feature>
<dbReference type="InterPro" id="IPR009327">
    <property type="entry name" value="Cupin_DUF985"/>
</dbReference>
<dbReference type="CDD" id="cd06121">
    <property type="entry name" value="cupin_YML079wp"/>
    <property type="match status" value="1"/>
</dbReference>